<keyword evidence="2" id="KW-0342">GTP-binding</keyword>
<evidence type="ECO:0000259" key="3">
    <source>
        <dbReference type="Pfam" id="PF22594"/>
    </source>
</evidence>
<name>A0A9P6MD55_9FUNG</name>
<proteinExistence type="predicted"/>
<protein>
    <recommendedName>
        <fullName evidence="3">GTP-eEF1A C-terminal domain-containing protein</fullName>
    </recommendedName>
</protein>
<feature type="non-terminal residue" evidence="4">
    <location>
        <position position="1"/>
    </location>
</feature>
<dbReference type="Proteomes" id="UP000749646">
    <property type="component" value="Unassembled WGS sequence"/>
</dbReference>
<dbReference type="OrthoDB" id="342024at2759"/>
<dbReference type="Gene3D" id="2.40.30.10">
    <property type="entry name" value="Translation factors"/>
    <property type="match status" value="1"/>
</dbReference>
<keyword evidence="5" id="KW-1185">Reference proteome</keyword>
<sequence length="61" mass="6798">VVKKNPRHLAKNSTAIVEIKLNGRTIPLEIFKDSKELRVMLRKCSETVAAGVVTNIFGFES</sequence>
<dbReference type="EMBL" id="JAAAHW010001978">
    <property type="protein sequence ID" value="KAF9993009.1"/>
    <property type="molecule type" value="Genomic_DNA"/>
</dbReference>
<accession>A0A9P6MD55</accession>
<dbReference type="InterPro" id="IPR009001">
    <property type="entry name" value="Transl_elong_EF1A/Init_IF2_C"/>
</dbReference>
<evidence type="ECO:0000313" key="4">
    <source>
        <dbReference type="EMBL" id="KAF9993009.1"/>
    </source>
</evidence>
<evidence type="ECO:0000313" key="5">
    <source>
        <dbReference type="Proteomes" id="UP000749646"/>
    </source>
</evidence>
<dbReference type="SUPFAM" id="SSF50465">
    <property type="entry name" value="EF-Tu/eEF-1alpha/eIF2-gamma C-terminal domain"/>
    <property type="match status" value="1"/>
</dbReference>
<feature type="domain" description="GTP-eEF1A C-terminal" evidence="3">
    <location>
        <begin position="2"/>
        <end position="54"/>
    </location>
</feature>
<dbReference type="InterPro" id="IPR054696">
    <property type="entry name" value="GTP-eEF1A_C"/>
</dbReference>
<evidence type="ECO:0000256" key="1">
    <source>
        <dbReference type="ARBA" id="ARBA00022741"/>
    </source>
</evidence>
<evidence type="ECO:0000256" key="2">
    <source>
        <dbReference type="ARBA" id="ARBA00023134"/>
    </source>
</evidence>
<reference evidence="4" key="1">
    <citation type="journal article" date="2020" name="Fungal Divers.">
        <title>Resolving the Mortierellaceae phylogeny through synthesis of multi-gene phylogenetics and phylogenomics.</title>
        <authorList>
            <person name="Vandepol N."/>
            <person name="Liber J."/>
            <person name="Desiro A."/>
            <person name="Na H."/>
            <person name="Kennedy M."/>
            <person name="Barry K."/>
            <person name="Grigoriev I.V."/>
            <person name="Miller A.N."/>
            <person name="O'Donnell K."/>
            <person name="Stajich J.E."/>
            <person name="Bonito G."/>
        </authorList>
    </citation>
    <scope>NUCLEOTIDE SEQUENCE</scope>
    <source>
        <strain evidence="4">MES-2147</strain>
    </source>
</reference>
<dbReference type="Pfam" id="PF22594">
    <property type="entry name" value="GTP-eEF1A_C"/>
    <property type="match status" value="1"/>
</dbReference>
<dbReference type="GO" id="GO:0005525">
    <property type="term" value="F:GTP binding"/>
    <property type="evidence" value="ECO:0007669"/>
    <property type="project" value="UniProtKB-KW"/>
</dbReference>
<organism evidence="4 5">
    <name type="scientific">Modicella reniformis</name>
    <dbReference type="NCBI Taxonomy" id="1440133"/>
    <lineage>
        <taxon>Eukaryota</taxon>
        <taxon>Fungi</taxon>
        <taxon>Fungi incertae sedis</taxon>
        <taxon>Mucoromycota</taxon>
        <taxon>Mortierellomycotina</taxon>
        <taxon>Mortierellomycetes</taxon>
        <taxon>Mortierellales</taxon>
        <taxon>Mortierellaceae</taxon>
        <taxon>Modicella</taxon>
    </lineage>
</organism>
<gene>
    <name evidence="4" type="ORF">BGZ65_011528</name>
</gene>
<keyword evidence="1" id="KW-0547">Nucleotide-binding</keyword>
<comment type="caution">
    <text evidence="4">The sequence shown here is derived from an EMBL/GenBank/DDBJ whole genome shotgun (WGS) entry which is preliminary data.</text>
</comment>
<dbReference type="AlphaFoldDB" id="A0A9P6MD55"/>